<comment type="function">
    <text evidence="6">Catalyzes the oxidation of the hydroxyl group of serine to form 2-aminomalonate semialdehyde which is spontaneously converted into 2-aminoacetaldehyde and CO(2). Also acts on D-serine, L-glycerate, D-glycerate and 2-methyl-DL-serine. Does not act on O-methyl-DL-serine and L-threonine.</text>
</comment>
<evidence type="ECO:0000256" key="1">
    <source>
        <dbReference type="ARBA" id="ARBA00006484"/>
    </source>
</evidence>
<dbReference type="AlphaFoldDB" id="A0A7W6P0Y7"/>
<dbReference type="PANTHER" id="PTHR42901:SF1">
    <property type="entry name" value="ALCOHOL DEHYDROGENASE"/>
    <property type="match status" value="1"/>
</dbReference>
<dbReference type="GO" id="GO:0031132">
    <property type="term" value="F:serine 3-dehydrogenase activity"/>
    <property type="evidence" value="ECO:0007669"/>
    <property type="project" value="UniProtKB-EC"/>
</dbReference>
<dbReference type="SUPFAM" id="SSF51735">
    <property type="entry name" value="NAD(P)-binding Rossmann-fold domains"/>
    <property type="match status" value="1"/>
</dbReference>
<evidence type="ECO:0000256" key="2">
    <source>
        <dbReference type="ARBA" id="ARBA00011881"/>
    </source>
</evidence>
<dbReference type="Pfam" id="PF00106">
    <property type="entry name" value="adh_short"/>
    <property type="match status" value="1"/>
</dbReference>
<evidence type="ECO:0000256" key="7">
    <source>
        <dbReference type="ARBA" id="ARBA00066862"/>
    </source>
</evidence>
<keyword evidence="4 10" id="KW-0560">Oxidoreductase</keyword>
<dbReference type="InterPro" id="IPR002347">
    <property type="entry name" value="SDR_fam"/>
</dbReference>
<dbReference type="Gene3D" id="3.40.50.720">
    <property type="entry name" value="NAD(P)-binding Rossmann-like Domain"/>
    <property type="match status" value="1"/>
</dbReference>
<comment type="subunit">
    <text evidence="2">Homotetramer.</text>
</comment>
<keyword evidence="11" id="KW-1185">Reference proteome</keyword>
<comment type="caution">
    <text evidence="10">The sequence shown here is derived from an EMBL/GenBank/DDBJ whole genome shotgun (WGS) entry which is preliminary data.</text>
</comment>
<protein>
    <recommendedName>
        <fullName evidence="8">Serine 3-dehydrogenase</fullName>
        <ecNumber evidence="7">1.1.1.276</ecNumber>
    </recommendedName>
</protein>
<accession>A0A7W6P0Y7</accession>
<keyword evidence="3" id="KW-0521">NADP</keyword>
<evidence type="ECO:0000256" key="9">
    <source>
        <dbReference type="RuleBase" id="RU000363"/>
    </source>
</evidence>
<evidence type="ECO:0000313" key="11">
    <source>
        <dbReference type="Proteomes" id="UP000584824"/>
    </source>
</evidence>
<dbReference type="PANTHER" id="PTHR42901">
    <property type="entry name" value="ALCOHOL DEHYDROGENASE"/>
    <property type="match status" value="1"/>
</dbReference>
<comment type="catalytic activity">
    <reaction evidence="5">
        <text>L-serine + NADP(+) = aminoacetaldehyde + CO2 + NADPH</text>
        <dbReference type="Rhea" id="RHEA:43620"/>
        <dbReference type="ChEBI" id="CHEBI:16526"/>
        <dbReference type="ChEBI" id="CHEBI:33384"/>
        <dbReference type="ChEBI" id="CHEBI:57783"/>
        <dbReference type="ChEBI" id="CHEBI:58213"/>
        <dbReference type="ChEBI" id="CHEBI:58349"/>
        <dbReference type="EC" id="1.1.1.276"/>
    </reaction>
</comment>
<dbReference type="InterPro" id="IPR020904">
    <property type="entry name" value="Sc_DH/Rdtase_CS"/>
</dbReference>
<proteinExistence type="inferred from homology"/>
<dbReference type="EC" id="1.1.1.276" evidence="7"/>
<reference evidence="10 11" key="1">
    <citation type="submission" date="2020-08" db="EMBL/GenBank/DDBJ databases">
        <title>Genomic Encyclopedia of Type Strains, Phase IV (KMG-IV): sequencing the most valuable type-strain genomes for metagenomic binning, comparative biology and taxonomic classification.</title>
        <authorList>
            <person name="Goeker M."/>
        </authorList>
    </citation>
    <scope>NUCLEOTIDE SEQUENCE [LARGE SCALE GENOMIC DNA]</scope>
    <source>
        <strain evidence="10 11">DSM 26385</strain>
    </source>
</reference>
<dbReference type="PROSITE" id="PS00061">
    <property type="entry name" value="ADH_SHORT"/>
    <property type="match status" value="1"/>
</dbReference>
<dbReference type="FunFam" id="3.40.50.720:FF:000047">
    <property type="entry name" value="NADP-dependent L-serine/L-allo-threonine dehydrogenase"/>
    <property type="match status" value="1"/>
</dbReference>
<dbReference type="RefSeq" id="WP_183789497.1">
    <property type="nucleotide sequence ID" value="NZ_JACIDU010000002.1"/>
</dbReference>
<dbReference type="Proteomes" id="UP000584824">
    <property type="component" value="Unassembled WGS sequence"/>
</dbReference>
<gene>
    <name evidence="10" type="ORF">GGQ66_000732</name>
</gene>
<evidence type="ECO:0000256" key="5">
    <source>
        <dbReference type="ARBA" id="ARBA00052384"/>
    </source>
</evidence>
<evidence type="ECO:0000256" key="8">
    <source>
        <dbReference type="ARBA" id="ARBA00067139"/>
    </source>
</evidence>
<evidence type="ECO:0000256" key="6">
    <source>
        <dbReference type="ARBA" id="ARBA00055659"/>
    </source>
</evidence>
<dbReference type="InterPro" id="IPR036291">
    <property type="entry name" value="NAD(P)-bd_dom_sf"/>
</dbReference>
<dbReference type="PRINTS" id="PR00081">
    <property type="entry name" value="GDHRDH"/>
</dbReference>
<organism evidence="10 11">
    <name type="scientific">Allorhizobium borbori</name>
    <dbReference type="NCBI Taxonomy" id="485907"/>
    <lineage>
        <taxon>Bacteria</taxon>
        <taxon>Pseudomonadati</taxon>
        <taxon>Pseudomonadota</taxon>
        <taxon>Alphaproteobacteria</taxon>
        <taxon>Hyphomicrobiales</taxon>
        <taxon>Rhizobiaceae</taxon>
        <taxon>Rhizobium/Agrobacterium group</taxon>
        <taxon>Allorhizobium</taxon>
    </lineage>
</organism>
<sequence length="250" mass="26591">MTKTVLITGATAGFGAASARLFAQNGWNVIGTGRRADRLQGLKDELGDAFHAAVFDITDEDAMLAAIEALPEKFKGIDLLINNAGLALGTGPAPTGTKLSEWKTMISTNVTALVTITHHLLPTLIERKGGIINLASVASTYPYSGGNVYGGTKAFVRQFSLGLRSDLHGKGVRVTSIEPGMCETEFTIVRTGGNKEASDNLYKGVNPLTAEDIAGTLYWVATLPPHMNINAVELMPVHQSFAGFQVFREA</sequence>
<evidence type="ECO:0000256" key="3">
    <source>
        <dbReference type="ARBA" id="ARBA00022857"/>
    </source>
</evidence>
<dbReference type="PRINTS" id="PR00080">
    <property type="entry name" value="SDRFAMILY"/>
</dbReference>
<comment type="similarity">
    <text evidence="1 9">Belongs to the short-chain dehydrogenases/reductases (SDR) family.</text>
</comment>
<name>A0A7W6P0Y7_9HYPH</name>
<evidence type="ECO:0000256" key="4">
    <source>
        <dbReference type="ARBA" id="ARBA00023002"/>
    </source>
</evidence>
<evidence type="ECO:0000313" key="10">
    <source>
        <dbReference type="EMBL" id="MBB4102204.1"/>
    </source>
</evidence>
<dbReference type="EMBL" id="JACIDU010000002">
    <property type="protein sequence ID" value="MBB4102204.1"/>
    <property type="molecule type" value="Genomic_DNA"/>
</dbReference>